<proteinExistence type="predicted"/>
<dbReference type="SUPFAM" id="SSF52047">
    <property type="entry name" value="RNI-like"/>
    <property type="match status" value="1"/>
</dbReference>
<dbReference type="OMA" id="MACRFTS"/>
<comment type="caution">
    <text evidence="1">The sequence shown here is derived from an EMBL/GenBank/DDBJ whole genome shotgun (WGS) entry which is preliminary data.</text>
</comment>
<name>A0A5M3MLN3_CONPW</name>
<dbReference type="AlphaFoldDB" id="A0A5M3MLN3"/>
<dbReference type="RefSeq" id="XP_007769163.1">
    <property type="nucleotide sequence ID" value="XM_007770973.1"/>
</dbReference>
<keyword evidence="2" id="KW-1185">Reference proteome</keyword>
<sequence>MFQEAAIHTLYSEVTDLTSFLRCLPDDLWKLQGRTFSFKRQMQAADWTVLLRYSSFVRSIIQRLSEIELDMSVYEALCHCPVPWLFPRLRRLEWRHAASAKRLVSHLAGLLFSPELEHVDIAASGTLVLENLPSIVARCPLVKMFDCAPHRIDHDDALSRAFCSWKHLERVSCDNPSPETMRLFTGLSSLGSLSLTISEKTEWLGLSGQDAYFSLPSLRSLTVHADTFNTCIAFFDALTAHEQHRLTLTSLVLVVTKVSESALSACLVKLPLILSHPTLRTLELHAGFPCGPRVTFADIAPLLVFHMISSFALYGPFTLALNDAQLDQLGQAWPNLETCHANPTARDSVERVSLRGLTSILRWCPHIRSLSLLIEARMADADAVMSGQAAGGVPVRNDRVTNLQLGDSSVVDEEGVALFLAQMMPRLRRIIAYGKFRAQWKAVEHGIHSQRNASI</sequence>
<evidence type="ECO:0008006" key="3">
    <source>
        <dbReference type="Google" id="ProtNLM"/>
    </source>
</evidence>
<dbReference type="KEGG" id="cput:CONPUDRAFT_154192"/>
<dbReference type="OrthoDB" id="3543113at2759"/>
<evidence type="ECO:0000313" key="1">
    <source>
        <dbReference type="EMBL" id="EIW80142.1"/>
    </source>
</evidence>
<protein>
    <recommendedName>
        <fullName evidence="3">F-box domain-containing protein</fullName>
    </recommendedName>
</protein>
<dbReference type="Gene3D" id="3.80.10.10">
    <property type="entry name" value="Ribonuclease Inhibitor"/>
    <property type="match status" value="1"/>
</dbReference>
<dbReference type="GeneID" id="19203233"/>
<evidence type="ECO:0000313" key="2">
    <source>
        <dbReference type="Proteomes" id="UP000053558"/>
    </source>
</evidence>
<organism evidence="1 2">
    <name type="scientific">Coniophora puteana (strain RWD-64-598)</name>
    <name type="common">Brown rot fungus</name>
    <dbReference type="NCBI Taxonomy" id="741705"/>
    <lineage>
        <taxon>Eukaryota</taxon>
        <taxon>Fungi</taxon>
        <taxon>Dikarya</taxon>
        <taxon>Basidiomycota</taxon>
        <taxon>Agaricomycotina</taxon>
        <taxon>Agaricomycetes</taxon>
        <taxon>Agaricomycetidae</taxon>
        <taxon>Boletales</taxon>
        <taxon>Coniophorineae</taxon>
        <taxon>Coniophoraceae</taxon>
        <taxon>Coniophora</taxon>
    </lineage>
</organism>
<reference evidence="2" key="1">
    <citation type="journal article" date="2012" name="Science">
        <title>The Paleozoic origin of enzymatic lignin decomposition reconstructed from 31 fungal genomes.</title>
        <authorList>
            <person name="Floudas D."/>
            <person name="Binder M."/>
            <person name="Riley R."/>
            <person name="Barry K."/>
            <person name="Blanchette R.A."/>
            <person name="Henrissat B."/>
            <person name="Martinez A.T."/>
            <person name="Otillar R."/>
            <person name="Spatafora J.W."/>
            <person name="Yadav J.S."/>
            <person name="Aerts A."/>
            <person name="Benoit I."/>
            <person name="Boyd A."/>
            <person name="Carlson A."/>
            <person name="Copeland A."/>
            <person name="Coutinho P.M."/>
            <person name="de Vries R.P."/>
            <person name="Ferreira P."/>
            <person name="Findley K."/>
            <person name="Foster B."/>
            <person name="Gaskell J."/>
            <person name="Glotzer D."/>
            <person name="Gorecki P."/>
            <person name="Heitman J."/>
            <person name="Hesse C."/>
            <person name="Hori C."/>
            <person name="Igarashi K."/>
            <person name="Jurgens J.A."/>
            <person name="Kallen N."/>
            <person name="Kersten P."/>
            <person name="Kohler A."/>
            <person name="Kuees U."/>
            <person name="Kumar T.K.A."/>
            <person name="Kuo A."/>
            <person name="LaButti K."/>
            <person name="Larrondo L.F."/>
            <person name="Lindquist E."/>
            <person name="Ling A."/>
            <person name="Lombard V."/>
            <person name="Lucas S."/>
            <person name="Lundell T."/>
            <person name="Martin R."/>
            <person name="McLaughlin D.J."/>
            <person name="Morgenstern I."/>
            <person name="Morin E."/>
            <person name="Murat C."/>
            <person name="Nagy L.G."/>
            <person name="Nolan M."/>
            <person name="Ohm R.A."/>
            <person name="Patyshakuliyeva A."/>
            <person name="Rokas A."/>
            <person name="Ruiz-Duenas F.J."/>
            <person name="Sabat G."/>
            <person name="Salamov A."/>
            <person name="Samejima M."/>
            <person name="Schmutz J."/>
            <person name="Slot J.C."/>
            <person name="St John F."/>
            <person name="Stenlid J."/>
            <person name="Sun H."/>
            <person name="Sun S."/>
            <person name="Syed K."/>
            <person name="Tsang A."/>
            <person name="Wiebenga A."/>
            <person name="Young D."/>
            <person name="Pisabarro A."/>
            <person name="Eastwood D.C."/>
            <person name="Martin F."/>
            <person name="Cullen D."/>
            <person name="Grigoriev I.V."/>
            <person name="Hibbett D.S."/>
        </authorList>
    </citation>
    <scope>NUCLEOTIDE SEQUENCE [LARGE SCALE GENOMIC DNA]</scope>
    <source>
        <strain evidence="2">RWD-64-598 SS2</strain>
    </source>
</reference>
<gene>
    <name evidence="1" type="ORF">CONPUDRAFT_154192</name>
</gene>
<dbReference type="EMBL" id="JH711579">
    <property type="protein sequence ID" value="EIW80142.1"/>
    <property type="molecule type" value="Genomic_DNA"/>
</dbReference>
<dbReference type="InterPro" id="IPR032675">
    <property type="entry name" value="LRR_dom_sf"/>
</dbReference>
<accession>A0A5M3MLN3</accession>
<dbReference type="Proteomes" id="UP000053558">
    <property type="component" value="Unassembled WGS sequence"/>
</dbReference>